<organism evidence="2 3">
    <name type="scientific">Vagococcus carniphilus</name>
    <dbReference type="NCBI Taxonomy" id="218144"/>
    <lineage>
        <taxon>Bacteria</taxon>
        <taxon>Bacillati</taxon>
        <taxon>Bacillota</taxon>
        <taxon>Bacilli</taxon>
        <taxon>Lactobacillales</taxon>
        <taxon>Enterococcaceae</taxon>
        <taxon>Vagococcus</taxon>
    </lineage>
</organism>
<protein>
    <recommendedName>
        <fullName evidence="1">N-acetyltransferase domain-containing protein</fullName>
    </recommendedName>
</protein>
<dbReference type="SUPFAM" id="SSF55729">
    <property type="entry name" value="Acyl-CoA N-acyltransferases (Nat)"/>
    <property type="match status" value="1"/>
</dbReference>
<gene>
    <name evidence="2" type="ORF">CBF28_02785</name>
</gene>
<accession>A0A430B818</accession>
<dbReference type="InterPro" id="IPR000182">
    <property type="entry name" value="GNAT_dom"/>
</dbReference>
<dbReference type="Gene3D" id="3.40.630.30">
    <property type="match status" value="1"/>
</dbReference>
<dbReference type="EMBL" id="NGKB01000002">
    <property type="protein sequence ID" value="RSU16472.1"/>
    <property type="molecule type" value="Genomic_DNA"/>
</dbReference>
<sequence length="180" mass="21005">MNKEEIFMLYYVRKAKAEDLETILLVIEDGRNTLNQQNIPQWRNNDGPNRKIIIEDIHLEEGYVLIEDNEIVGYGTITKKEQASYDEITNGDWLASTYYVSLHRVVIHSKIKQRGMSQFFLGHLISFSKEQGFNDIRIDTHPINSRMRKVIEKAGFSYRGDIILPVENGEREAFQILLEN</sequence>
<dbReference type="GO" id="GO:0016747">
    <property type="term" value="F:acyltransferase activity, transferring groups other than amino-acyl groups"/>
    <property type="evidence" value="ECO:0007669"/>
    <property type="project" value="InterPro"/>
</dbReference>
<evidence type="ECO:0000313" key="3">
    <source>
        <dbReference type="Proteomes" id="UP000288028"/>
    </source>
</evidence>
<evidence type="ECO:0000313" key="2">
    <source>
        <dbReference type="EMBL" id="RSU16472.1"/>
    </source>
</evidence>
<proteinExistence type="predicted"/>
<dbReference type="Pfam" id="PF00583">
    <property type="entry name" value="Acetyltransf_1"/>
    <property type="match status" value="1"/>
</dbReference>
<dbReference type="InterPro" id="IPR016181">
    <property type="entry name" value="Acyl_CoA_acyltransferase"/>
</dbReference>
<reference evidence="2 3" key="1">
    <citation type="submission" date="2017-05" db="EMBL/GenBank/DDBJ databases">
        <title>Vagococcus spp. assemblies.</title>
        <authorList>
            <person name="Gulvik C.A."/>
        </authorList>
    </citation>
    <scope>NUCLEOTIDE SEQUENCE [LARGE SCALE GENOMIC DNA]</scope>
    <source>
        <strain evidence="2 3">SS1714</strain>
    </source>
</reference>
<feature type="domain" description="N-acetyltransferase" evidence="1">
    <location>
        <begin position="10"/>
        <end position="180"/>
    </location>
</feature>
<evidence type="ECO:0000259" key="1">
    <source>
        <dbReference type="PROSITE" id="PS51186"/>
    </source>
</evidence>
<dbReference type="OrthoDB" id="9796381at2"/>
<keyword evidence="3" id="KW-1185">Reference proteome</keyword>
<comment type="caution">
    <text evidence="2">The sequence shown here is derived from an EMBL/GenBank/DDBJ whole genome shotgun (WGS) entry which is preliminary data.</text>
</comment>
<name>A0A430B818_9ENTE</name>
<dbReference type="Proteomes" id="UP000288028">
    <property type="component" value="Unassembled WGS sequence"/>
</dbReference>
<dbReference type="PROSITE" id="PS51186">
    <property type="entry name" value="GNAT"/>
    <property type="match status" value="1"/>
</dbReference>
<dbReference type="AlphaFoldDB" id="A0A430B818"/>